<sequence>MTTVIIKKLKALEGDDSEERHLQIIEKLTEQNQPVSQVQVGVVSGLRKELRIEGVLDGKNTGLSFVSLMRQIEVAQKRGYPEREIIDAVIAAIPTGHHLKRFLEVSNFDIEATREILRRHLRQPSATELFAQLSQSVQPPDDSASDFVLRLLDLRERTKLSSAAKDNGLVSS</sequence>
<evidence type="ECO:0000313" key="1">
    <source>
        <dbReference type="EMBL" id="KAK7503303.1"/>
    </source>
</evidence>
<proteinExistence type="predicted"/>
<name>A0ABD0LV96_9CAEN</name>
<dbReference type="AlphaFoldDB" id="A0ABD0LV96"/>
<gene>
    <name evidence="1" type="ORF">BaRGS_00005568</name>
</gene>
<protein>
    <submittedName>
        <fullName evidence="1">Uncharacterized protein</fullName>
    </submittedName>
</protein>
<dbReference type="Proteomes" id="UP001519460">
    <property type="component" value="Unassembled WGS sequence"/>
</dbReference>
<dbReference type="EMBL" id="JACVVK020000021">
    <property type="protein sequence ID" value="KAK7503303.1"/>
    <property type="molecule type" value="Genomic_DNA"/>
</dbReference>
<reference evidence="1 2" key="1">
    <citation type="journal article" date="2023" name="Sci. Data">
        <title>Genome assembly of the Korean intertidal mud-creeper Batillaria attramentaria.</title>
        <authorList>
            <person name="Patra A.K."/>
            <person name="Ho P.T."/>
            <person name="Jun S."/>
            <person name="Lee S.J."/>
            <person name="Kim Y."/>
            <person name="Won Y.J."/>
        </authorList>
    </citation>
    <scope>NUCLEOTIDE SEQUENCE [LARGE SCALE GENOMIC DNA]</scope>
    <source>
        <strain evidence="1">Wonlab-2016</strain>
    </source>
</reference>
<keyword evidence="2" id="KW-1185">Reference proteome</keyword>
<comment type="caution">
    <text evidence="1">The sequence shown here is derived from an EMBL/GenBank/DDBJ whole genome shotgun (WGS) entry which is preliminary data.</text>
</comment>
<evidence type="ECO:0000313" key="2">
    <source>
        <dbReference type="Proteomes" id="UP001519460"/>
    </source>
</evidence>
<organism evidence="1 2">
    <name type="scientific">Batillaria attramentaria</name>
    <dbReference type="NCBI Taxonomy" id="370345"/>
    <lineage>
        <taxon>Eukaryota</taxon>
        <taxon>Metazoa</taxon>
        <taxon>Spiralia</taxon>
        <taxon>Lophotrochozoa</taxon>
        <taxon>Mollusca</taxon>
        <taxon>Gastropoda</taxon>
        <taxon>Caenogastropoda</taxon>
        <taxon>Sorbeoconcha</taxon>
        <taxon>Cerithioidea</taxon>
        <taxon>Batillariidae</taxon>
        <taxon>Batillaria</taxon>
    </lineage>
</organism>
<accession>A0ABD0LV96</accession>